<proteinExistence type="predicted"/>
<sequence>MTTANKRKQNCKNVYKEIERIKERRKGRRMKDPAFLVTSPSGSPPWCSSRASRSPHTRGSSFSSPPSATTFVVVTSTPSPSLVVTSTPSPSPVVASTPSLSPAVASIPSPSPTVASTSSPSPAIRSTLSPSPGITSTLPQTFVNQPPANENLNEEDPPLDDLPLIEPTNKGFHPSKTASKVITLTIKQQFHTPWVSWGAISQADKDIFFQRFKKDFEARLSQAMSEVGSTTGTSECTPLNPIEEERLRSRC</sequence>
<dbReference type="AlphaFoldDB" id="A0ABD1M1A5"/>
<feature type="region of interest" description="Disordered" evidence="1">
    <location>
        <begin position="22"/>
        <end position="126"/>
    </location>
</feature>
<reference evidence="2 3" key="1">
    <citation type="submission" date="2024-08" db="EMBL/GenBank/DDBJ databases">
        <title>Insights into the chromosomal genome structure of Flemingia macrophylla.</title>
        <authorList>
            <person name="Ding Y."/>
            <person name="Zhao Y."/>
            <person name="Bi W."/>
            <person name="Wu M."/>
            <person name="Zhao G."/>
            <person name="Gong Y."/>
            <person name="Li W."/>
            <person name="Zhang P."/>
        </authorList>
    </citation>
    <scope>NUCLEOTIDE SEQUENCE [LARGE SCALE GENOMIC DNA]</scope>
    <source>
        <strain evidence="2">DYQJB</strain>
        <tissue evidence="2">Leaf</tissue>
    </source>
</reference>
<gene>
    <name evidence="2" type="ORF">Fmac_017013</name>
</gene>
<protein>
    <submittedName>
        <fullName evidence="2">Uncharacterized protein</fullName>
    </submittedName>
</protein>
<keyword evidence="3" id="KW-1185">Reference proteome</keyword>
<dbReference type="Proteomes" id="UP001603857">
    <property type="component" value="Unassembled WGS sequence"/>
</dbReference>
<name>A0ABD1M1A5_9FABA</name>
<evidence type="ECO:0000256" key="1">
    <source>
        <dbReference type="SAM" id="MobiDB-lite"/>
    </source>
</evidence>
<feature type="compositionally biased region" description="Polar residues" evidence="1">
    <location>
        <begin position="49"/>
        <end position="59"/>
    </location>
</feature>
<comment type="caution">
    <text evidence="2">The sequence shown here is derived from an EMBL/GenBank/DDBJ whole genome shotgun (WGS) entry which is preliminary data.</text>
</comment>
<organism evidence="2 3">
    <name type="scientific">Flemingia macrophylla</name>
    <dbReference type="NCBI Taxonomy" id="520843"/>
    <lineage>
        <taxon>Eukaryota</taxon>
        <taxon>Viridiplantae</taxon>
        <taxon>Streptophyta</taxon>
        <taxon>Embryophyta</taxon>
        <taxon>Tracheophyta</taxon>
        <taxon>Spermatophyta</taxon>
        <taxon>Magnoliopsida</taxon>
        <taxon>eudicotyledons</taxon>
        <taxon>Gunneridae</taxon>
        <taxon>Pentapetalae</taxon>
        <taxon>rosids</taxon>
        <taxon>fabids</taxon>
        <taxon>Fabales</taxon>
        <taxon>Fabaceae</taxon>
        <taxon>Papilionoideae</taxon>
        <taxon>50 kb inversion clade</taxon>
        <taxon>NPAAA clade</taxon>
        <taxon>indigoferoid/millettioid clade</taxon>
        <taxon>Phaseoleae</taxon>
        <taxon>Flemingia</taxon>
    </lineage>
</organism>
<dbReference type="EMBL" id="JBGMDY010000006">
    <property type="protein sequence ID" value="KAL2329432.1"/>
    <property type="molecule type" value="Genomic_DNA"/>
</dbReference>
<evidence type="ECO:0000313" key="2">
    <source>
        <dbReference type="EMBL" id="KAL2329432.1"/>
    </source>
</evidence>
<evidence type="ECO:0000313" key="3">
    <source>
        <dbReference type="Proteomes" id="UP001603857"/>
    </source>
</evidence>
<accession>A0ABD1M1A5</accession>
<feature type="compositionally biased region" description="Low complexity" evidence="1">
    <location>
        <begin position="60"/>
        <end position="124"/>
    </location>
</feature>